<keyword evidence="2" id="KW-1185">Reference proteome</keyword>
<dbReference type="Proteomes" id="UP000835792">
    <property type="component" value="Unassembled WGS sequence"/>
</dbReference>
<accession>A0ABN7GGI5</accession>
<comment type="caution">
    <text evidence="1">The sequence shown here is derived from an EMBL/GenBank/DDBJ whole genome shotgun (WGS) entry which is preliminary data.</text>
</comment>
<protein>
    <submittedName>
        <fullName evidence="1">Uncharacterized protein</fullName>
    </submittedName>
</protein>
<dbReference type="EMBL" id="CAHPRB010000002">
    <property type="protein sequence ID" value="CAB5533028.1"/>
    <property type="molecule type" value="Genomic_DNA"/>
</dbReference>
<name>A0ABN7GGI5_9ENTR</name>
<reference evidence="1" key="1">
    <citation type="submission" date="2020-05" db="EMBL/GenBank/DDBJ databases">
        <authorList>
            <person name="Delgado-Blas J."/>
        </authorList>
    </citation>
    <scope>NUCLEOTIDE SEQUENCE</scope>
    <source>
        <strain evidence="1">BB1468</strain>
    </source>
</reference>
<evidence type="ECO:0000313" key="1">
    <source>
        <dbReference type="EMBL" id="CAB5533028.1"/>
    </source>
</evidence>
<proteinExistence type="predicted"/>
<gene>
    <name evidence="1" type="ORF">GHA_00433</name>
</gene>
<organism evidence="1 2">
    <name type="scientific">Citrobacter youngae</name>
    <dbReference type="NCBI Taxonomy" id="133448"/>
    <lineage>
        <taxon>Bacteria</taxon>
        <taxon>Pseudomonadati</taxon>
        <taxon>Pseudomonadota</taxon>
        <taxon>Gammaproteobacteria</taxon>
        <taxon>Enterobacterales</taxon>
        <taxon>Enterobacteriaceae</taxon>
        <taxon>Citrobacter</taxon>
        <taxon>Citrobacter freundii complex</taxon>
    </lineage>
</organism>
<sequence length="90" mass="10521">MMLRPADIARQPLTGDLFERIAAFLRLLLLLFFHPRIVARTEYRTSFFTQLTRIRQRHGRVSAKRQLLLLAAKAVLELPEFRAVGFNQQV</sequence>
<evidence type="ECO:0000313" key="2">
    <source>
        <dbReference type="Proteomes" id="UP000835792"/>
    </source>
</evidence>